<dbReference type="Gene3D" id="3.40.30.10">
    <property type="entry name" value="Glutaredoxin"/>
    <property type="match status" value="1"/>
</dbReference>
<dbReference type="KEGG" id="copr:Cop2CBH44_28480"/>
<evidence type="ECO:0000313" key="2">
    <source>
        <dbReference type="EMBL" id="BCI64495.1"/>
    </source>
</evidence>
<name>A0A7G1HXQ0_9BACT</name>
<dbReference type="InterPro" id="IPR036249">
    <property type="entry name" value="Thioredoxin-like_sf"/>
</dbReference>
<dbReference type="Proteomes" id="UP000594042">
    <property type="component" value="Chromosome"/>
</dbReference>
<sequence length="286" mass="33366">MKKSFRNMSLLKIIGIVICLLYIFPSYSYHHGKYWNNIKLEGNRAERHEKAENIFLDFAKMLQQLPLDSGKIQIQLMFNDWNRNNKHDINLLSSLCEDILGDPDSPFYNDELYITSLEETLKSETLKDDEKIRPQILLETALKNRVGSPAQDFPIYKRNGERISLYSIESPYLILFFNDPDCNSCEKAKTILSADTTLSSMLSQKMVVILGVYPFGDMELWKSQKLYFPESWIDGCDEKQLIMENSWYDLRTSPTLFLLDKNKKVIIKNGSPENIISYLKNIYQKI</sequence>
<accession>A0A7G1HXQ0</accession>
<gene>
    <name evidence="2" type="ORF">Cop2CBH44_28480</name>
</gene>
<keyword evidence="3" id="KW-1185">Reference proteome</keyword>
<dbReference type="EMBL" id="AP023322">
    <property type="protein sequence ID" value="BCI64495.1"/>
    <property type="molecule type" value="Genomic_DNA"/>
</dbReference>
<proteinExistence type="predicted"/>
<dbReference type="SUPFAM" id="SSF52833">
    <property type="entry name" value="Thioredoxin-like"/>
    <property type="match status" value="1"/>
</dbReference>
<protein>
    <recommendedName>
        <fullName evidence="1">DUF5106 domain-containing protein</fullName>
    </recommendedName>
</protein>
<feature type="domain" description="DUF5106" evidence="1">
    <location>
        <begin position="27"/>
        <end position="144"/>
    </location>
</feature>
<organism evidence="2 3">
    <name type="scientific">Coprobacter secundus subsp. similis</name>
    <dbReference type="NCBI Taxonomy" id="2751153"/>
    <lineage>
        <taxon>Bacteria</taxon>
        <taxon>Pseudomonadati</taxon>
        <taxon>Bacteroidota</taxon>
        <taxon>Bacteroidia</taxon>
        <taxon>Bacteroidales</taxon>
        <taxon>Barnesiellaceae</taxon>
        <taxon>Coprobacter</taxon>
    </lineage>
</organism>
<evidence type="ECO:0000313" key="3">
    <source>
        <dbReference type="Proteomes" id="UP000594042"/>
    </source>
</evidence>
<dbReference type="Pfam" id="PF17127">
    <property type="entry name" value="DUF5106"/>
    <property type="match status" value="1"/>
</dbReference>
<evidence type="ECO:0000259" key="1">
    <source>
        <dbReference type="Pfam" id="PF17127"/>
    </source>
</evidence>
<dbReference type="InterPro" id="IPR033395">
    <property type="entry name" value="DUF5106"/>
</dbReference>
<reference evidence="3" key="1">
    <citation type="submission" date="2020-07" db="EMBL/GenBank/DDBJ databases">
        <title>Complete genome sequencing of Coprobacter sp. strain 2CBH44.</title>
        <authorList>
            <person name="Sakamoto M."/>
            <person name="Murakami T."/>
            <person name="Mori H."/>
        </authorList>
    </citation>
    <scope>NUCLEOTIDE SEQUENCE [LARGE SCALE GENOMIC DNA]</scope>
    <source>
        <strain evidence="3">2CBH44</strain>
    </source>
</reference>
<dbReference type="RefSeq" id="WP_021929664.1">
    <property type="nucleotide sequence ID" value="NZ_AP023322.1"/>
</dbReference>
<dbReference type="AlphaFoldDB" id="A0A7G1HXQ0"/>